<evidence type="ECO:0000256" key="2">
    <source>
        <dbReference type="SAM" id="MobiDB-lite"/>
    </source>
</evidence>
<feature type="region of interest" description="Disordered" evidence="2">
    <location>
        <begin position="1"/>
        <end position="21"/>
    </location>
</feature>
<proteinExistence type="predicted"/>
<evidence type="ECO:0000313" key="3">
    <source>
        <dbReference type="EMBL" id="CAD8147195.1"/>
    </source>
</evidence>
<dbReference type="Proteomes" id="UP000683925">
    <property type="component" value="Unassembled WGS sequence"/>
</dbReference>
<protein>
    <submittedName>
        <fullName evidence="3">Uncharacterized protein</fullName>
    </submittedName>
</protein>
<reference evidence="3" key="1">
    <citation type="submission" date="2021-01" db="EMBL/GenBank/DDBJ databases">
        <authorList>
            <consortium name="Genoscope - CEA"/>
            <person name="William W."/>
        </authorList>
    </citation>
    <scope>NUCLEOTIDE SEQUENCE</scope>
</reference>
<gene>
    <name evidence="3" type="ORF">POCTA_138.1.T0190312</name>
</gene>
<organism evidence="3 4">
    <name type="scientific">Paramecium octaurelia</name>
    <dbReference type="NCBI Taxonomy" id="43137"/>
    <lineage>
        <taxon>Eukaryota</taxon>
        <taxon>Sar</taxon>
        <taxon>Alveolata</taxon>
        <taxon>Ciliophora</taxon>
        <taxon>Intramacronucleata</taxon>
        <taxon>Oligohymenophorea</taxon>
        <taxon>Peniculida</taxon>
        <taxon>Parameciidae</taxon>
        <taxon>Paramecium</taxon>
    </lineage>
</organism>
<feature type="coiled-coil region" evidence="1">
    <location>
        <begin position="159"/>
        <end position="243"/>
    </location>
</feature>
<evidence type="ECO:0000313" key="4">
    <source>
        <dbReference type="Proteomes" id="UP000683925"/>
    </source>
</evidence>
<comment type="caution">
    <text evidence="3">The sequence shown here is derived from an EMBL/GenBank/DDBJ whole genome shotgun (WGS) entry which is preliminary data.</text>
</comment>
<dbReference type="EMBL" id="CAJJDP010000019">
    <property type="protein sequence ID" value="CAD8147195.1"/>
    <property type="molecule type" value="Genomic_DNA"/>
</dbReference>
<accession>A0A8S1T1K5</accession>
<dbReference type="OMA" id="VQYNEDW"/>
<name>A0A8S1T1K5_PAROT</name>
<dbReference type="AlphaFoldDB" id="A0A8S1T1K5"/>
<keyword evidence="1" id="KW-0175">Coiled coil</keyword>
<evidence type="ECO:0000256" key="1">
    <source>
        <dbReference type="SAM" id="Coils"/>
    </source>
</evidence>
<sequence length="348" mass="41148">MKQNISNPKENTQIDPRSSQQSFHLIKSKPLITFTPSQVNKPQNLIQSLNGLCKYFNKQDDFKKINYFAPNTIQRSSASLSPRQIISNNLSDNSPVMLKQLLRSQNYLKENLHPKEERKITEFKSDQKLNKVNDTSSMDRFAIHQKSRIASVQYNEDWKLKYEELQESLCQRIQQLENELENMEKNRKIDRMHSDELTNQYVEQLQSIITDKDQVIHQMDQKHQLLEQIIQKQQEEFQKYNQDKFCDNLEIKRLYLVDKQFQILKQQLPILASALRKIEQILDTSQIQLNNLSLSSNSLVEIINDINEMNQGIQNSIQNQTLIYEQLNCLVENRSLKFSNILYKNKLQ</sequence>
<keyword evidence="4" id="KW-1185">Reference proteome</keyword>
<dbReference type="OrthoDB" id="10311884at2759"/>